<dbReference type="Proteomes" id="UP000821865">
    <property type="component" value="Chromosome 3"/>
</dbReference>
<evidence type="ECO:0000313" key="2">
    <source>
        <dbReference type="Proteomes" id="UP000821865"/>
    </source>
</evidence>
<dbReference type="EMBL" id="CM023472">
    <property type="protein sequence ID" value="KAH7960484.1"/>
    <property type="molecule type" value="Genomic_DNA"/>
</dbReference>
<accession>A0ACB8D7Q6</accession>
<proteinExistence type="predicted"/>
<comment type="caution">
    <text evidence="1">The sequence shown here is derived from an EMBL/GenBank/DDBJ whole genome shotgun (WGS) entry which is preliminary data.</text>
</comment>
<gene>
    <name evidence="1" type="ORF">HPB49_020292</name>
</gene>
<sequence length="91" mass="10245">MTDWVSLVSKNFEIERACVELEKEIAGLESDYDLKKKALQNQQAVERSKPANTSDDQNKEQPKEEEEEEKMDTAGQPESSEKAPSDVTVAD</sequence>
<keyword evidence="2" id="KW-1185">Reference proteome</keyword>
<reference evidence="1" key="1">
    <citation type="submission" date="2020-05" db="EMBL/GenBank/DDBJ databases">
        <title>Large-scale comparative analyses of tick genomes elucidate their genetic diversity and vector capacities.</title>
        <authorList>
            <person name="Jia N."/>
            <person name="Wang J."/>
            <person name="Shi W."/>
            <person name="Du L."/>
            <person name="Sun Y."/>
            <person name="Zhan W."/>
            <person name="Jiang J."/>
            <person name="Wang Q."/>
            <person name="Zhang B."/>
            <person name="Ji P."/>
            <person name="Sakyi L.B."/>
            <person name="Cui X."/>
            <person name="Yuan T."/>
            <person name="Jiang B."/>
            <person name="Yang W."/>
            <person name="Lam T.T.-Y."/>
            <person name="Chang Q."/>
            <person name="Ding S."/>
            <person name="Wang X."/>
            <person name="Zhu J."/>
            <person name="Ruan X."/>
            <person name="Zhao L."/>
            <person name="Wei J."/>
            <person name="Que T."/>
            <person name="Du C."/>
            <person name="Cheng J."/>
            <person name="Dai P."/>
            <person name="Han X."/>
            <person name="Huang E."/>
            <person name="Gao Y."/>
            <person name="Liu J."/>
            <person name="Shao H."/>
            <person name="Ye R."/>
            <person name="Li L."/>
            <person name="Wei W."/>
            <person name="Wang X."/>
            <person name="Wang C."/>
            <person name="Yang T."/>
            <person name="Huo Q."/>
            <person name="Li W."/>
            <person name="Guo W."/>
            <person name="Chen H."/>
            <person name="Zhou L."/>
            <person name="Ni X."/>
            <person name="Tian J."/>
            <person name="Zhou Y."/>
            <person name="Sheng Y."/>
            <person name="Liu T."/>
            <person name="Pan Y."/>
            <person name="Xia L."/>
            <person name="Li J."/>
            <person name="Zhao F."/>
            <person name="Cao W."/>
        </authorList>
    </citation>
    <scope>NUCLEOTIDE SEQUENCE</scope>
    <source>
        <strain evidence="1">Dsil-2018</strain>
    </source>
</reference>
<protein>
    <submittedName>
        <fullName evidence="1">Uncharacterized protein</fullName>
    </submittedName>
</protein>
<organism evidence="1 2">
    <name type="scientific">Dermacentor silvarum</name>
    <name type="common">Tick</name>
    <dbReference type="NCBI Taxonomy" id="543639"/>
    <lineage>
        <taxon>Eukaryota</taxon>
        <taxon>Metazoa</taxon>
        <taxon>Ecdysozoa</taxon>
        <taxon>Arthropoda</taxon>
        <taxon>Chelicerata</taxon>
        <taxon>Arachnida</taxon>
        <taxon>Acari</taxon>
        <taxon>Parasitiformes</taxon>
        <taxon>Ixodida</taxon>
        <taxon>Ixodoidea</taxon>
        <taxon>Ixodidae</taxon>
        <taxon>Rhipicephalinae</taxon>
        <taxon>Dermacentor</taxon>
    </lineage>
</organism>
<evidence type="ECO:0000313" key="1">
    <source>
        <dbReference type="EMBL" id="KAH7960484.1"/>
    </source>
</evidence>
<name>A0ACB8D7Q6_DERSI</name>